<dbReference type="Gene3D" id="3.40.50.2300">
    <property type="match status" value="1"/>
</dbReference>
<protein>
    <recommendedName>
        <fullName evidence="3">Chemotaxis protein CheA</fullName>
        <ecNumber evidence="2">2.7.13.3</ecNumber>
    </recommendedName>
</protein>
<dbReference type="PROSITE" id="PS50110">
    <property type="entry name" value="RESPONSE_REGULATORY"/>
    <property type="match status" value="1"/>
</dbReference>
<dbReference type="InterPro" id="IPR002545">
    <property type="entry name" value="CheW-lke_dom"/>
</dbReference>
<dbReference type="RefSeq" id="WP_115329438.1">
    <property type="nucleotide sequence ID" value="NZ_CAAAHP010000003.1"/>
</dbReference>
<dbReference type="SMART" id="SM00387">
    <property type="entry name" value="HATPase_c"/>
    <property type="match status" value="1"/>
</dbReference>
<evidence type="ECO:0000259" key="11">
    <source>
        <dbReference type="PROSITE" id="PS50109"/>
    </source>
</evidence>
<accession>A0A378JGY2</accession>
<dbReference type="Gene3D" id="3.30.565.10">
    <property type="entry name" value="Histidine kinase-like ATPase, C-terminal domain"/>
    <property type="match status" value="1"/>
</dbReference>
<dbReference type="EC" id="2.7.13.3" evidence="2"/>
<evidence type="ECO:0000259" key="13">
    <source>
        <dbReference type="PROSITE" id="PS50894"/>
    </source>
</evidence>
<evidence type="ECO:0000313" key="14">
    <source>
        <dbReference type="EMBL" id="STX49958.1"/>
    </source>
</evidence>
<comment type="function">
    <text evidence="8">Involved in the transmission of sensory signals from the chemoreceptors to the flagellar motors. CheA is autophosphorylated; it can transfer its phosphate group to either CheB or CheY.</text>
</comment>
<dbReference type="SUPFAM" id="SSF55874">
    <property type="entry name" value="ATPase domain of HSP90 chaperone/DNA topoisomerase II/histidine kinase"/>
    <property type="match status" value="1"/>
</dbReference>
<dbReference type="Pfam" id="PF01584">
    <property type="entry name" value="CheW"/>
    <property type="match status" value="1"/>
</dbReference>
<keyword evidence="6 14" id="KW-0418">Kinase</keyword>
<keyword evidence="4 10" id="KW-0597">Phosphoprotein</keyword>
<feature type="domain" description="HPt" evidence="13">
    <location>
        <begin position="2"/>
        <end position="109"/>
    </location>
</feature>
<dbReference type="InterPro" id="IPR005467">
    <property type="entry name" value="His_kinase_dom"/>
</dbReference>
<reference evidence="14 15" key="1">
    <citation type="submission" date="2018-06" db="EMBL/GenBank/DDBJ databases">
        <authorList>
            <consortium name="Pathogen Informatics"/>
            <person name="Doyle S."/>
        </authorList>
    </citation>
    <scope>NUCLEOTIDE SEQUENCE [LARGE SCALE GENOMIC DNA]</scope>
    <source>
        <strain evidence="14 15">NCTC13316</strain>
    </source>
</reference>
<dbReference type="PRINTS" id="PR00344">
    <property type="entry name" value="BCTRLSENSOR"/>
</dbReference>
<sequence length="689" mass="77709">MDEKLQKILLETFKIQLQEIHQSLINALLSLEKTTEKNELKATLKELFRYSHNIKGAAASASIPAIATIAHGLEDLFQEWREKDHTPLREEIDACLQVSDNLLVALNLFDKGEAIDVDYFLAPLKGKKATESIESTKFDEFIKLPLNRIERVNAKANEFIIYRLKLMNWFKTLELCVKEMNNSVEFKSLLSLPAIKTLNNMSAESGQFLGDFSRSIQSLQEEVKTMRMIPASMLLTPLSRTVRDISTKLNKSVEFEVYGGNIELDKAILDAVKDSLQHLIRNAIDHGIEEDQERKKANKPIPAKLRMEVSQSSGKIILKIIDDGKGINLSQVRQHAIKMGLYSENELLHASDEKILDCLFVSGFSLHKGVTEISGRGVGLDAVKNDLQKLKADIEVKTVEHEGTCFTLTLPLTLATTRGVFFKLREQIFMLPSLSLKALYDLKVKNLKWVNNQLTYVVNHQPIPVVSLNYLLNREEETLESNQDYCGLYIDYPGVDLILWVNSIVNEHECVIKPLPLPFSQLPQYIGTTLTGDSTLVLALEPQKIIELALLKNLTREKLYQTQGSKEPQRKKVLIVDDSFTTRSLCANSLEAAGFSTMTAIDGKKAWDLLQKNSFDCVITDLVMPNVDGFELTRLIKNDKKLAQMPVIIISLLNSKEDKERGLEAGADAFFAKNEFDTHSLIETMSLLL</sequence>
<dbReference type="PROSITE" id="PS50109">
    <property type="entry name" value="HIS_KIN"/>
    <property type="match status" value="1"/>
</dbReference>
<dbReference type="InterPro" id="IPR036061">
    <property type="entry name" value="CheW-like_dom_sf"/>
</dbReference>
<evidence type="ECO:0000256" key="5">
    <source>
        <dbReference type="ARBA" id="ARBA00022679"/>
    </source>
</evidence>
<feature type="domain" description="Response regulatory" evidence="12">
    <location>
        <begin position="572"/>
        <end position="688"/>
    </location>
</feature>
<dbReference type="AlphaFoldDB" id="A0A378JGY2"/>
<dbReference type="Proteomes" id="UP000254794">
    <property type="component" value="Unassembled WGS sequence"/>
</dbReference>
<dbReference type="InterPro" id="IPR004358">
    <property type="entry name" value="Sig_transdc_His_kin-like_C"/>
</dbReference>
<feature type="modified residue" description="Phosphohistidine" evidence="9">
    <location>
        <position position="52"/>
    </location>
</feature>
<dbReference type="InterPro" id="IPR011006">
    <property type="entry name" value="CheY-like_superfamily"/>
</dbReference>
<dbReference type="InterPro" id="IPR003594">
    <property type="entry name" value="HATPase_dom"/>
</dbReference>
<dbReference type="FunFam" id="3.30.565.10:FF:000016">
    <property type="entry name" value="Chemotaxis protein CheA, putative"/>
    <property type="match status" value="1"/>
</dbReference>
<dbReference type="InterPro" id="IPR001789">
    <property type="entry name" value="Sig_transdc_resp-reg_receiver"/>
</dbReference>
<organism evidence="14 15">
    <name type="scientific">Legionella busanensis</name>
    <dbReference type="NCBI Taxonomy" id="190655"/>
    <lineage>
        <taxon>Bacteria</taxon>
        <taxon>Pseudomonadati</taxon>
        <taxon>Pseudomonadota</taxon>
        <taxon>Gammaproteobacteria</taxon>
        <taxon>Legionellales</taxon>
        <taxon>Legionellaceae</taxon>
        <taxon>Legionella</taxon>
    </lineage>
</organism>
<keyword evidence="5 14" id="KW-0808">Transferase</keyword>
<dbReference type="InterPro" id="IPR036890">
    <property type="entry name" value="HATPase_C_sf"/>
</dbReference>
<dbReference type="Pfam" id="PF02518">
    <property type="entry name" value="HATPase_c"/>
    <property type="match status" value="1"/>
</dbReference>
<dbReference type="PANTHER" id="PTHR43395">
    <property type="entry name" value="SENSOR HISTIDINE KINASE CHEA"/>
    <property type="match status" value="1"/>
</dbReference>
<dbReference type="SMART" id="SM00448">
    <property type="entry name" value="REC"/>
    <property type="match status" value="1"/>
</dbReference>
<dbReference type="SUPFAM" id="SSF52172">
    <property type="entry name" value="CheY-like"/>
    <property type="match status" value="1"/>
</dbReference>
<dbReference type="PROSITE" id="PS50894">
    <property type="entry name" value="HPT"/>
    <property type="match status" value="1"/>
</dbReference>
<dbReference type="EMBL" id="UGOD01000001">
    <property type="protein sequence ID" value="STX49958.1"/>
    <property type="molecule type" value="Genomic_DNA"/>
</dbReference>
<evidence type="ECO:0000256" key="1">
    <source>
        <dbReference type="ARBA" id="ARBA00000085"/>
    </source>
</evidence>
<dbReference type="SMART" id="SM00073">
    <property type="entry name" value="HPT"/>
    <property type="match status" value="1"/>
</dbReference>
<evidence type="ECO:0000256" key="3">
    <source>
        <dbReference type="ARBA" id="ARBA00021495"/>
    </source>
</evidence>
<keyword evidence="15" id="KW-1185">Reference proteome</keyword>
<dbReference type="SUPFAM" id="SSF47226">
    <property type="entry name" value="Histidine-containing phosphotransfer domain, HPT domain"/>
    <property type="match status" value="1"/>
</dbReference>
<comment type="catalytic activity">
    <reaction evidence="1">
        <text>ATP + protein L-histidine = ADP + protein N-phospho-L-histidine.</text>
        <dbReference type="EC" id="2.7.13.3"/>
    </reaction>
</comment>
<feature type="domain" description="Histidine kinase" evidence="11">
    <location>
        <begin position="213"/>
        <end position="414"/>
    </location>
</feature>
<dbReference type="SUPFAM" id="SSF50341">
    <property type="entry name" value="CheW-like"/>
    <property type="match status" value="1"/>
</dbReference>
<dbReference type="GO" id="GO:0000155">
    <property type="term" value="F:phosphorelay sensor kinase activity"/>
    <property type="evidence" value="ECO:0007669"/>
    <property type="project" value="UniProtKB-ARBA"/>
</dbReference>
<dbReference type="Gene3D" id="1.20.120.160">
    <property type="entry name" value="HPT domain"/>
    <property type="match status" value="1"/>
</dbReference>
<keyword evidence="7" id="KW-0902">Two-component regulatory system</keyword>
<evidence type="ECO:0000256" key="10">
    <source>
        <dbReference type="PROSITE-ProRule" id="PRU00169"/>
    </source>
</evidence>
<dbReference type="OrthoDB" id="9803176at2"/>
<dbReference type="Pfam" id="PF00072">
    <property type="entry name" value="Response_reg"/>
    <property type="match status" value="1"/>
</dbReference>
<proteinExistence type="predicted"/>
<dbReference type="Pfam" id="PF01627">
    <property type="entry name" value="Hpt"/>
    <property type="match status" value="1"/>
</dbReference>
<dbReference type="GO" id="GO:0006935">
    <property type="term" value="P:chemotaxis"/>
    <property type="evidence" value="ECO:0007669"/>
    <property type="project" value="InterPro"/>
</dbReference>
<evidence type="ECO:0000256" key="7">
    <source>
        <dbReference type="ARBA" id="ARBA00023012"/>
    </source>
</evidence>
<evidence type="ECO:0000256" key="4">
    <source>
        <dbReference type="ARBA" id="ARBA00022553"/>
    </source>
</evidence>
<gene>
    <name evidence="14" type="primary">frzE</name>
    <name evidence="14" type="ORF">NCTC13316_00020</name>
</gene>
<dbReference type="InterPro" id="IPR036641">
    <property type="entry name" value="HPT_dom_sf"/>
</dbReference>
<evidence type="ECO:0000313" key="15">
    <source>
        <dbReference type="Proteomes" id="UP000254794"/>
    </source>
</evidence>
<dbReference type="PANTHER" id="PTHR43395:SF1">
    <property type="entry name" value="CHEMOTAXIS PROTEIN CHEA"/>
    <property type="match status" value="1"/>
</dbReference>
<evidence type="ECO:0000256" key="8">
    <source>
        <dbReference type="ARBA" id="ARBA00035100"/>
    </source>
</evidence>
<dbReference type="Gene3D" id="2.30.30.40">
    <property type="entry name" value="SH3 Domains"/>
    <property type="match status" value="1"/>
</dbReference>
<evidence type="ECO:0000256" key="6">
    <source>
        <dbReference type="ARBA" id="ARBA00022777"/>
    </source>
</evidence>
<dbReference type="InterPro" id="IPR008207">
    <property type="entry name" value="Sig_transdc_His_kin_Hpt_dom"/>
</dbReference>
<evidence type="ECO:0000259" key="12">
    <source>
        <dbReference type="PROSITE" id="PS50110"/>
    </source>
</evidence>
<evidence type="ECO:0000256" key="9">
    <source>
        <dbReference type="PROSITE-ProRule" id="PRU00110"/>
    </source>
</evidence>
<name>A0A378JGY2_9GAMM</name>
<feature type="modified residue" description="4-aspartylphosphate" evidence="10">
    <location>
        <position position="621"/>
    </location>
</feature>
<dbReference type="InterPro" id="IPR051315">
    <property type="entry name" value="Bact_Chemotaxis_CheA"/>
</dbReference>
<evidence type="ECO:0000256" key="2">
    <source>
        <dbReference type="ARBA" id="ARBA00012438"/>
    </source>
</evidence>